<sequence length="172" mass="19629">MTKIPFPKLPGPDPYTGFDTTDLKTRQRIAGLQKLRNYLYDLCVKEMHPRDGYAIMELVDKRIAVLEDLDREEQEAAAYCTYARPEDHADLMADLPAAGERLHAAWEAGLLPDFMGRGGRKIMLQFQDALRRGVLTVWKVDDLRRWIAEIDEAYARIPAKGSKMSTKTMQEG</sequence>
<comment type="caution">
    <text evidence="2">The sequence shown here is derived from an EMBL/GenBank/DDBJ whole genome shotgun (WGS) entry which is preliminary data.</text>
</comment>
<organism evidence="2 3">
    <name type="scientific">Methylobacterium ajmalii</name>
    <dbReference type="NCBI Taxonomy" id="2738439"/>
    <lineage>
        <taxon>Bacteria</taxon>
        <taxon>Pseudomonadati</taxon>
        <taxon>Pseudomonadota</taxon>
        <taxon>Alphaproteobacteria</taxon>
        <taxon>Hyphomicrobiales</taxon>
        <taxon>Methylobacteriaceae</taxon>
        <taxon>Methylobacterium</taxon>
    </lineage>
</organism>
<evidence type="ECO:0000313" key="2">
    <source>
        <dbReference type="EMBL" id="MEN3236860.1"/>
    </source>
</evidence>
<name>A0ABV0A1T2_9HYPH</name>
<dbReference type="Proteomes" id="UP001407347">
    <property type="component" value="Unassembled WGS sequence"/>
</dbReference>
<dbReference type="RefSeq" id="WP_165082767.1">
    <property type="nucleotide sequence ID" value="NZ_JAQYXP010000003.1"/>
</dbReference>
<evidence type="ECO:0000256" key="1">
    <source>
        <dbReference type="SAM" id="MobiDB-lite"/>
    </source>
</evidence>
<dbReference type="EMBL" id="JAQYXP010000003">
    <property type="protein sequence ID" value="MEN3236860.1"/>
    <property type="molecule type" value="Genomic_DNA"/>
</dbReference>
<accession>A0ABV0A1T2</accession>
<evidence type="ECO:0000313" key="3">
    <source>
        <dbReference type="Proteomes" id="UP001407347"/>
    </source>
</evidence>
<keyword evidence="3" id="KW-1185">Reference proteome</keyword>
<gene>
    <name evidence="2" type="ORF">PUR29_25430</name>
</gene>
<reference evidence="2 3" key="1">
    <citation type="journal article" date="2023" name="PLoS ONE">
        <title>Complete genome assembly of Hawai'i environmental nontuberculous mycobacteria reveals unexpected co-isolation with methylobacteria.</title>
        <authorList>
            <person name="Hendrix J."/>
            <person name="Epperson L.E."/>
            <person name="Tong E.I."/>
            <person name="Chan Y.L."/>
            <person name="Hasan N.A."/>
            <person name="Dawrs S.N."/>
            <person name="Norton G.J."/>
            <person name="Virdi R."/>
            <person name="Crooks J.L."/>
            <person name="Chan E.D."/>
            <person name="Honda J.R."/>
            <person name="Strong M."/>
        </authorList>
    </citation>
    <scope>NUCLEOTIDE SEQUENCE [LARGE SCALE GENOMIC DNA]</scope>
    <source>
        <strain evidence="2 3">NJH_HI04-1</strain>
    </source>
</reference>
<protein>
    <submittedName>
        <fullName evidence="2">Uncharacterized protein</fullName>
    </submittedName>
</protein>
<feature type="region of interest" description="Disordered" evidence="1">
    <location>
        <begin position="1"/>
        <end position="20"/>
    </location>
</feature>
<proteinExistence type="predicted"/>